<organism evidence="1 2">
    <name type="scientific">Bremerella cremea</name>
    <dbReference type="NCBI Taxonomy" id="1031537"/>
    <lineage>
        <taxon>Bacteria</taxon>
        <taxon>Pseudomonadati</taxon>
        <taxon>Planctomycetota</taxon>
        <taxon>Planctomycetia</taxon>
        <taxon>Pirellulales</taxon>
        <taxon>Pirellulaceae</taxon>
        <taxon>Bremerella</taxon>
    </lineage>
</organism>
<comment type="caution">
    <text evidence="1">The sequence shown here is derived from an EMBL/GenBank/DDBJ whole genome shotgun (WGS) entry which is preliminary data.</text>
</comment>
<accession>A0A368KRI7</accession>
<dbReference type="EMBL" id="QPEX01000024">
    <property type="protein sequence ID" value="RCS49498.1"/>
    <property type="molecule type" value="Genomic_DNA"/>
</dbReference>
<protein>
    <submittedName>
        <fullName evidence="1">Uncharacterized protein</fullName>
    </submittedName>
</protein>
<proteinExistence type="predicted"/>
<gene>
    <name evidence="1" type="ORF">DTL42_13315</name>
</gene>
<dbReference type="RefSeq" id="WP_158545363.1">
    <property type="nucleotide sequence ID" value="NZ_QPEX01000024.1"/>
</dbReference>
<dbReference type="OrthoDB" id="7870893at2"/>
<evidence type="ECO:0000313" key="2">
    <source>
        <dbReference type="Proteomes" id="UP000253562"/>
    </source>
</evidence>
<reference evidence="1 2" key="1">
    <citation type="submission" date="2018-07" db="EMBL/GenBank/DDBJ databases">
        <title>Comparative genomes isolates from brazilian mangrove.</title>
        <authorList>
            <person name="De Araujo J.E."/>
            <person name="Taketani R.G."/>
            <person name="Silva M.C.P."/>
            <person name="Lourenco M.V."/>
            <person name="Oliveira V.M."/>
            <person name="Andreote F.D."/>
        </authorList>
    </citation>
    <scope>NUCLEOTIDE SEQUENCE [LARGE SCALE GENOMIC DNA]</scope>
    <source>
        <strain evidence="1 2">HEX PRIS-MGV</strain>
    </source>
</reference>
<dbReference type="AlphaFoldDB" id="A0A368KRI7"/>
<dbReference type="Proteomes" id="UP000253562">
    <property type="component" value="Unassembled WGS sequence"/>
</dbReference>
<feature type="non-terminal residue" evidence="1">
    <location>
        <position position="1"/>
    </location>
</feature>
<evidence type="ECO:0000313" key="1">
    <source>
        <dbReference type="EMBL" id="RCS49498.1"/>
    </source>
</evidence>
<sequence length="70" mass="7559">LAEDGSPFYKFTIDTSYKDSTGNYQSTSSFGLRDALLVAKIANLADTRIRKLLNSDAAAARAEENLGDEA</sequence>
<name>A0A368KRI7_9BACT</name>